<feature type="transmembrane region" description="Helical" evidence="7">
    <location>
        <begin position="106"/>
        <end position="128"/>
    </location>
</feature>
<dbReference type="GO" id="GO:0055085">
    <property type="term" value="P:transmembrane transport"/>
    <property type="evidence" value="ECO:0007669"/>
    <property type="project" value="InterPro"/>
</dbReference>
<feature type="transmembrane region" description="Helical" evidence="7">
    <location>
        <begin position="140"/>
        <end position="161"/>
    </location>
</feature>
<protein>
    <submittedName>
        <fullName evidence="11">Mechanosensitive ion channel family protein</fullName>
    </submittedName>
</protein>
<dbReference type="InterPro" id="IPR049278">
    <property type="entry name" value="MS_channel_C"/>
</dbReference>
<keyword evidence="3" id="KW-1003">Cell membrane</keyword>
<dbReference type="GO" id="GO:0005886">
    <property type="term" value="C:plasma membrane"/>
    <property type="evidence" value="ECO:0007669"/>
    <property type="project" value="UniProtKB-SubCell"/>
</dbReference>
<evidence type="ECO:0000259" key="8">
    <source>
        <dbReference type="Pfam" id="PF00924"/>
    </source>
</evidence>
<keyword evidence="6 7" id="KW-0472">Membrane</keyword>
<evidence type="ECO:0000256" key="3">
    <source>
        <dbReference type="ARBA" id="ARBA00022475"/>
    </source>
</evidence>
<feature type="domain" description="Mechanosensitive ion channel MscS" evidence="8">
    <location>
        <begin position="230"/>
        <end position="296"/>
    </location>
</feature>
<dbReference type="RefSeq" id="WP_330484903.1">
    <property type="nucleotide sequence ID" value="NZ_JAZBJZ010000079.1"/>
</dbReference>
<evidence type="ECO:0000256" key="7">
    <source>
        <dbReference type="SAM" id="Phobius"/>
    </source>
</evidence>
<dbReference type="Pfam" id="PF00924">
    <property type="entry name" value="MS_channel_2nd"/>
    <property type="match status" value="1"/>
</dbReference>
<dbReference type="SUPFAM" id="SSF82689">
    <property type="entry name" value="Mechanosensitive channel protein MscS (YggB), C-terminal domain"/>
    <property type="match status" value="1"/>
</dbReference>
<evidence type="ECO:0000256" key="4">
    <source>
        <dbReference type="ARBA" id="ARBA00022692"/>
    </source>
</evidence>
<keyword evidence="4 7" id="KW-0812">Transmembrane</keyword>
<keyword evidence="5 7" id="KW-1133">Transmembrane helix</keyword>
<sequence length="405" mass="45816">MRSIWRFFRHSLQHPLGDRNLGLSAFMLGIGVLPFLGFGATSFPDAQFYSLSEILQQEFLHNTVQNYLIALGTLLLGIVAIRAFEAIALPRFKRWAIATEIKVDEAVIAFVEKSALPIFYGGLIYLSLKGLLLHPTLNRLVDIFGVSLFTFLAIRISNILLENAVRYYWLKRRGEKIQDEGFSLLFPSVRVVVWTIGVIFFLENIGLNLSAVVASLGIGGVAIALASKGVLQDLFSYYSILLDRPFEIGDLIVVGEFSGTVESVGIKTTRIKSVSGEQLIFSNTDLTSSRLKNFKRMERRRAAFVIRVSYNTDLAKLREIPAIVKNIIEAIEHTSFDRAHFSSYGEFSLNFDVVYYVLSNDYKKYMNIQEQINLAIHIEFNQRGIEFAYQHDMDSQRGKPTAKLE</sequence>
<feature type="transmembrane region" description="Helical" evidence="7">
    <location>
        <begin position="208"/>
        <end position="226"/>
    </location>
</feature>
<comment type="similarity">
    <text evidence="2">Belongs to the MscS (TC 1.A.23) family.</text>
</comment>
<evidence type="ECO:0000256" key="2">
    <source>
        <dbReference type="ARBA" id="ARBA00008017"/>
    </source>
</evidence>
<dbReference type="SUPFAM" id="SSF82861">
    <property type="entry name" value="Mechanosensitive channel protein MscS (YggB), transmembrane region"/>
    <property type="match status" value="1"/>
</dbReference>
<evidence type="ECO:0000313" key="11">
    <source>
        <dbReference type="EMBL" id="MEE3718470.1"/>
    </source>
</evidence>
<dbReference type="InterPro" id="IPR023408">
    <property type="entry name" value="MscS_beta-dom_sf"/>
</dbReference>
<dbReference type="AlphaFoldDB" id="A0AAW9Q5F6"/>
<dbReference type="InterPro" id="IPR010920">
    <property type="entry name" value="LSM_dom_sf"/>
</dbReference>
<proteinExistence type="inferred from homology"/>
<dbReference type="Proteomes" id="UP001333818">
    <property type="component" value="Unassembled WGS sequence"/>
</dbReference>
<dbReference type="PANTHER" id="PTHR30566">
    <property type="entry name" value="YNAI-RELATED MECHANOSENSITIVE ION CHANNEL"/>
    <property type="match status" value="1"/>
</dbReference>
<gene>
    <name evidence="11" type="ORF">V2H45_17150</name>
</gene>
<accession>A0AAW9Q5F6</accession>
<feature type="domain" description="Mechanosensitive ion channel MscS C-terminal" evidence="9">
    <location>
        <begin position="304"/>
        <end position="387"/>
    </location>
</feature>
<evidence type="ECO:0000256" key="6">
    <source>
        <dbReference type="ARBA" id="ARBA00023136"/>
    </source>
</evidence>
<evidence type="ECO:0000259" key="9">
    <source>
        <dbReference type="Pfam" id="PF21082"/>
    </source>
</evidence>
<dbReference type="InterPro" id="IPR011014">
    <property type="entry name" value="MscS_channel_TM-2"/>
</dbReference>
<feature type="transmembrane region" description="Helical" evidence="7">
    <location>
        <begin position="21"/>
        <end position="44"/>
    </location>
</feature>
<feature type="transmembrane region" description="Helical" evidence="7">
    <location>
        <begin position="64"/>
        <end position="85"/>
    </location>
</feature>
<dbReference type="SUPFAM" id="SSF50182">
    <property type="entry name" value="Sm-like ribonucleoproteins"/>
    <property type="match status" value="1"/>
</dbReference>
<dbReference type="Gene3D" id="1.10.287.1260">
    <property type="match status" value="1"/>
</dbReference>
<dbReference type="InterPro" id="IPR049142">
    <property type="entry name" value="MS_channel_1st"/>
</dbReference>
<evidence type="ECO:0000259" key="10">
    <source>
        <dbReference type="Pfam" id="PF21088"/>
    </source>
</evidence>
<dbReference type="Pfam" id="PF21082">
    <property type="entry name" value="MS_channel_3rd"/>
    <property type="match status" value="1"/>
</dbReference>
<dbReference type="InterPro" id="IPR006685">
    <property type="entry name" value="MscS_channel_2nd"/>
</dbReference>
<name>A0AAW9Q5F6_9CYAN</name>
<evidence type="ECO:0000313" key="12">
    <source>
        <dbReference type="Proteomes" id="UP001333818"/>
    </source>
</evidence>
<dbReference type="EMBL" id="JAZBJZ010000079">
    <property type="protein sequence ID" value="MEE3718470.1"/>
    <property type="molecule type" value="Genomic_DNA"/>
</dbReference>
<comment type="caution">
    <text evidence="11">The sequence shown here is derived from an EMBL/GenBank/DDBJ whole genome shotgun (WGS) entry which is preliminary data.</text>
</comment>
<feature type="domain" description="Mechanosensitive ion channel transmembrane helices 2/3" evidence="10">
    <location>
        <begin position="189"/>
        <end position="228"/>
    </location>
</feature>
<keyword evidence="12" id="KW-1185">Reference proteome</keyword>
<feature type="transmembrane region" description="Helical" evidence="7">
    <location>
        <begin position="182"/>
        <end position="202"/>
    </location>
</feature>
<dbReference type="InterPro" id="IPR011066">
    <property type="entry name" value="MscS_channel_C_sf"/>
</dbReference>
<reference evidence="11" key="1">
    <citation type="submission" date="2024-01" db="EMBL/GenBank/DDBJ databases">
        <title>Bank of Algae and Cyanobacteria of the Azores (BACA) strain genomes.</title>
        <authorList>
            <person name="Luz R."/>
            <person name="Cordeiro R."/>
            <person name="Fonseca A."/>
            <person name="Goncalves V."/>
        </authorList>
    </citation>
    <scope>NUCLEOTIDE SEQUENCE</scope>
    <source>
        <strain evidence="11">BACA0141</strain>
    </source>
</reference>
<dbReference type="PANTHER" id="PTHR30566:SF25">
    <property type="entry name" value="INNER MEMBRANE PROTEIN"/>
    <property type="match status" value="1"/>
</dbReference>
<comment type="subcellular location">
    <subcellularLocation>
        <location evidence="1">Cell membrane</location>
        <topology evidence="1">Multi-pass membrane protein</topology>
    </subcellularLocation>
</comment>
<dbReference type="Pfam" id="PF21088">
    <property type="entry name" value="MS_channel_1st"/>
    <property type="match status" value="1"/>
</dbReference>
<dbReference type="Gene3D" id="3.30.70.100">
    <property type="match status" value="1"/>
</dbReference>
<organism evidence="11 12">
    <name type="scientific">Tumidithrix elongata BACA0141</name>
    <dbReference type="NCBI Taxonomy" id="2716417"/>
    <lineage>
        <taxon>Bacteria</taxon>
        <taxon>Bacillati</taxon>
        <taxon>Cyanobacteriota</taxon>
        <taxon>Cyanophyceae</taxon>
        <taxon>Pseudanabaenales</taxon>
        <taxon>Pseudanabaenaceae</taxon>
        <taxon>Tumidithrix</taxon>
        <taxon>Tumidithrix elongata</taxon>
    </lineage>
</organism>
<dbReference type="Gene3D" id="2.30.30.60">
    <property type="match status" value="1"/>
</dbReference>
<evidence type="ECO:0000256" key="1">
    <source>
        <dbReference type="ARBA" id="ARBA00004651"/>
    </source>
</evidence>
<evidence type="ECO:0000256" key="5">
    <source>
        <dbReference type="ARBA" id="ARBA00022989"/>
    </source>
</evidence>